<evidence type="ECO:0000313" key="13">
    <source>
        <dbReference type="EMBL" id="KXS12176.1"/>
    </source>
</evidence>
<comment type="similarity">
    <text evidence="8">Belongs to the MTC6 family.</text>
</comment>
<evidence type="ECO:0000313" key="14">
    <source>
        <dbReference type="Proteomes" id="UP000070544"/>
    </source>
</evidence>
<feature type="transmembrane region" description="Helical" evidence="11">
    <location>
        <begin position="651"/>
        <end position="669"/>
    </location>
</feature>
<reference evidence="13 14" key="1">
    <citation type="journal article" date="2015" name="Genome Biol. Evol.">
        <title>Phylogenomic analyses indicate that early fungi evolved digesting cell walls of algal ancestors of land plants.</title>
        <authorList>
            <person name="Chang Y."/>
            <person name="Wang S."/>
            <person name="Sekimoto S."/>
            <person name="Aerts A.L."/>
            <person name="Choi C."/>
            <person name="Clum A."/>
            <person name="LaButti K.M."/>
            <person name="Lindquist E.A."/>
            <person name="Yee Ngan C."/>
            <person name="Ohm R.A."/>
            <person name="Salamov A.A."/>
            <person name="Grigoriev I.V."/>
            <person name="Spatafora J.W."/>
            <person name="Berbee M.L."/>
        </authorList>
    </citation>
    <scope>NUCLEOTIDE SEQUENCE [LARGE SCALE GENOMIC DNA]</scope>
    <source>
        <strain evidence="13 14">JEL478</strain>
    </source>
</reference>
<feature type="compositionally biased region" description="Low complexity" evidence="10">
    <location>
        <begin position="1"/>
        <end position="25"/>
    </location>
</feature>
<evidence type="ECO:0000256" key="3">
    <source>
        <dbReference type="ARBA" id="ARBA00022729"/>
    </source>
</evidence>
<dbReference type="InterPro" id="IPR057530">
    <property type="entry name" value="TIM-barrel_MTC6"/>
</dbReference>
<gene>
    <name evidence="13" type="ORF">M427DRAFT_72163</name>
</gene>
<evidence type="ECO:0000256" key="10">
    <source>
        <dbReference type="SAM" id="MobiDB-lite"/>
    </source>
</evidence>
<keyword evidence="5 11" id="KW-0472">Membrane</keyword>
<dbReference type="OrthoDB" id="2153087at2759"/>
<dbReference type="AlphaFoldDB" id="A0A139A5W9"/>
<name>A0A139A5W9_GONPJ</name>
<dbReference type="PANTHER" id="PTHR35518:SF2">
    <property type="entry name" value="MAINTENANCE OF TELOMERE CAPPING PROTEIN 6"/>
    <property type="match status" value="1"/>
</dbReference>
<organism evidence="13 14">
    <name type="scientific">Gonapodya prolifera (strain JEL478)</name>
    <name type="common">Monoblepharis prolifera</name>
    <dbReference type="NCBI Taxonomy" id="1344416"/>
    <lineage>
        <taxon>Eukaryota</taxon>
        <taxon>Fungi</taxon>
        <taxon>Fungi incertae sedis</taxon>
        <taxon>Chytridiomycota</taxon>
        <taxon>Chytridiomycota incertae sedis</taxon>
        <taxon>Monoblepharidomycetes</taxon>
        <taxon>Monoblepharidales</taxon>
        <taxon>Gonapodyaceae</taxon>
        <taxon>Gonapodya</taxon>
    </lineage>
</organism>
<evidence type="ECO:0000256" key="2">
    <source>
        <dbReference type="ARBA" id="ARBA00022692"/>
    </source>
</evidence>
<dbReference type="OMA" id="WGTIDPQ"/>
<dbReference type="GO" id="GO:0016020">
    <property type="term" value="C:membrane"/>
    <property type="evidence" value="ECO:0007669"/>
    <property type="project" value="UniProtKB-SubCell"/>
</dbReference>
<evidence type="ECO:0000256" key="11">
    <source>
        <dbReference type="SAM" id="Phobius"/>
    </source>
</evidence>
<evidence type="ECO:0000259" key="12">
    <source>
        <dbReference type="Pfam" id="PF25506"/>
    </source>
</evidence>
<evidence type="ECO:0000256" key="6">
    <source>
        <dbReference type="ARBA" id="ARBA00023180"/>
    </source>
</evidence>
<feature type="region of interest" description="Disordered" evidence="10">
    <location>
        <begin position="1"/>
        <end position="27"/>
    </location>
</feature>
<comment type="function">
    <text evidence="7">May be involved in telomere capping.</text>
</comment>
<feature type="domain" description="MTC6 partial TIM-barrel" evidence="12">
    <location>
        <begin position="38"/>
        <end position="474"/>
    </location>
</feature>
<keyword evidence="2 11" id="KW-0812">Transmembrane</keyword>
<keyword evidence="14" id="KW-1185">Reference proteome</keyword>
<dbReference type="PANTHER" id="PTHR35518">
    <property type="entry name" value="MAINTENANCE OF TELOMOERE CAPPING"/>
    <property type="match status" value="1"/>
</dbReference>
<proteinExistence type="inferred from homology"/>
<evidence type="ECO:0000256" key="8">
    <source>
        <dbReference type="ARBA" id="ARBA00038159"/>
    </source>
</evidence>
<keyword evidence="6" id="KW-0325">Glycoprotein</keyword>
<dbReference type="STRING" id="1344416.A0A139A5W9"/>
<comment type="subcellular location">
    <subcellularLocation>
        <location evidence="1">Membrane</location>
        <topology evidence="1">Single-pass type I membrane protein</topology>
    </subcellularLocation>
</comment>
<sequence>MSTITPTLTTTTTSGSSSTSSVALPTPAPTPVPGYVLTALRNQRELSSTSIPIDRVPRPALSLSAFFNGAYQSARIRQIRALLDAGYRTLFVDLYWDGVARTLQLCPVAYPLPTVTATASTSDATVAPTTTTSTTSVTTSVTTTSRNVTSTTSGNSTSSSSSASSASGSLASNSTTSSTTSSRSASTSSTVSSGTITSQTLSPTSSPSPTPDTVISNTICPSSPYHLDLFIAALDAYVSDSWAPFYADVITVVVNVHSVSGGRTRNLQNVNVTEVALQMADKGVAGSFGDVMRKYLGASVFTPTDLSAARLSLNTTLGPSPYYSFSVSPSTGLATSTSAWPNLEYLLTNRKRVILAVASVDADASSSDGGSTGGSAYNVSADIGSTFLGTELAATPVWTSSGAANVNCSYPVDGVAMVGTGTESSSPSTVPSGWTATSWSFARVSDPRSSAYPPLALLSASSCGFFPLIQSPLSPLVPSFNSSSVGNATLFPSASALSWDPGLLASAVWSWDWGMPVNQTRSGGAVGDGTVNCAGMQRNGRWTVESCNAVRLVACQGLQKPEDWLIPTTPATYLDASKVCPPTHAFSVPRTPQQNRALLSALLALPSSPTTSLVLLDYNDLASDGCWVAGQNPCPYVDRNAIIREIIQTSFQEGVAVFVLAVLFLWFKLRRQLRLVRLRRRRMDARKKLRGMEFQSVPA</sequence>
<dbReference type="Proteomes" id="UP000070544">
    <property type="component" value="Unassembled WGS sequence"/>
</dbReference>
<evidence type="ECO:0000256" key="5">
    <source>
        <dbReference type="ARBA" id="ARBA00023136"/>
    </source>
</evidence>
<accession>A0A139A5W9</accession>
<evidence type="ECO:0000256" key="1">
    <source>
        <dbReference type="ARBA" id="ARBA00004479"/>
    </source>
</evidence>
<evidence type="ECO:0000256" key="4">
    <source>
        <dbReference type="ARBA" id="ARBA00022989"/>
    </source>
</evidence>
<dbReference type="EMBL" id="KQ965790">
    <property type="protein sequence ID" value="KXS12176.1"/>
    <property type="molecule type" value="Genomic_DNA"/>
</dbReference>
<keyword evidence="3" id="KW-0732">Signal</keyword>
<dbReference type="InterPro" id="IPR051008">
    <property type="entry name" value="Telomere_Capping_Maintenance"/>
</dbReference>
<keyword evidence="4 11" id="KW-1133">Transmembrane helix</keyword>
<evidence type="ECO:0000256" key="7">
    <source>
        <dbReference type="ARBA" id="ARBA00037703"/>
    </source>
</evidence>
<dbReference type="Pfam" id="PF25506">
    <property type="entry name" value="TIM-barrel_MTC6"/>
    <property type="match status" value="1"/>
</dbReference>
<feature type="region of interest" description="Disordered" evidence="10">
    <location>
        <begin position="119"/>
        <end position="215"/>
    </location>
</feature>
<evidence type="ECO:0000256" key="9">
    <source>
        <dbReference type="ARBA" id="ARBA00039865"/>
    </source>
</evidence>
<protein>
    <recommendedName>
        <fullName evidence="9">Maintenance of telomere capping protein 6</fullName>
    </recommendedName>
</protein>